<dbReference type="RefSeq" id="WP_096005404.1">
    <property type="nucleotide sequence ID" value="NZ_NTMR01000017.1"/>
</dbReference>
<keyword evidence="9" id="KW-0472">Membrane</keyword>
<evidence type="ECO:0000256" key="9">
    <source>
        <dbReference type="ARBA" id="ARBA00023136"/>
    </source>
</evidence>
<dbReference type="GO" id="GO:0015627">
    <property type="term" value="C:type II protein secretion system complex"/>
    <property type="evidence" value="ECO:0007669"/>
    <property type="project" value="InterPro"/>
</dbReference>
<keyword evidence="13" id="KW-1185">Reference proteome</keyword>
<evidence type="ECO:0000256" key="10">
    <source>
        <dbReference type="SAM" id="MobiDB-lite"/>
    </source>
</evidence>
<evidence type="ECO:0000256" key="1">
    <source>
        <dbReference type="ARBA" id="ARBA00004533"/>
    </source>
</evidence>
<name>A0A2A3MFN6_9PSED</name>
<keyword evidence="6" id="KW-0812">Transmembrane</keyword>
<dbReference type="Proteomes" id="UP000242313">
    <property type="component" value="Unassembled WGS sequence"/>
</dbReference>
<keyword evidence="7" id="KW-0653">Protein transport</keyword>
<keyword evidence="4" id="KW-1003">Cell membrane</keyword>
<dbReference type="InterPro" id="IPR025691">
    <property type="entry name" value="GspL_pp_dom"/>
</dbReference>
<dbReference type="InterPro" id="IPR007812">
    <property type="entry name" value="T2SS_protein-GspL"/>
</dbReference>
<keyword evidence="8" id="KW-1133">Transmembrane helix</keyword>
<keyword evidence="3" id="KW-0813">Transport</keyword>
<proteinExistence type="inferred from homology"/>
<dbReference type="AlphaFoldDB" id="A0A2A3MFN6"/>
<dbReference type="SUPFAM" id="SSF53067">
    <property type="entry name" value="Actin-like ATPase domain"/>
    <property type="match status" value="1"/>
</dbReference>
<comment type="subcellular location">
    <subcellularLocation>
        <location evidence="1">Cell inner membrane</location>
    </subcellularLocation>
</comment>
<evidence type="ECO:0000256" key="6">
    <source>
        <dbReference type="ARBA" id="ARBA00022692"/>
    </source>
</evidence>
<accession>A0A2A3MFN6</accession>
<dbReference type="InterPro" id="IPR043129">
    <property type="entry name" value="ATPase_NBD"/>
</dbReference>
<dbReference type="Pfam" id="PF12693">
    <property type="entry name" value="GspL_C"/>
    <property type="match status" value="1"/>
</dbReference>
<dbReference type="EMBL" id="NTMR01000017">
    <property type="protein sequence ID" value="PBK03618.1"/>
    <property type="molecule type" value="Genomic_DNA"/>
</dbReference>
<comment type="similarity">
    <text evidence="2">Belongs to the GSP L family.</text>
</comment>
<evidence type="ECO:0000256" key="7">
    <source>
        <dbReference type="ARBA" id="ARBA00022927"/>
    </source>
</evidence>
<organism evidence="12 13">
    <name type="scientific">Pseudomonas abyssi</name>
    <dbReference type="NCBI Taxonomy" id="170540"/>
    <lineage>
        <taxon>Bacteria</taxon>
        <taxon>Pseudomonadati</taxon>
        <taxon>Pseudomonadota</taxon>
        <taxon>Gammaproteobacteria</taxon>
        <taxon>Pseudomonadales</taxon>
        <taxon>Pseudomonadaceae</taxon>
        <taxon>Pseudomonas</taxon>
    </lineage>
</organism>
<evidence type="ECO:0000256" key="8">
    <source>
        <dbReference type="ARBA" id="ARBA00022989"/>
    </source>
</evidence>
<dbReference type="NCBIfam" id="TIGR01709">
    <property type="entry name" value="typeII_sec_gspL"/>
    <property type="match status" value="1"/>
</dbReference>
<evidence type="ECO:0000256" key="2">
    <source>
        <dbReference type="ARBA" id="ARBA00005318"/>
    </source>
</evidence>
<evidence type="ECO:0000313" key="12">
    <source>
        <dbReference type="EMBL" id="PBK03618.1"/>
    </source>
</evidence>
<evidence type="ECO:0000313" key="13">
    <source>
        <dbReference type="Proteomes" id="UP000242313"/>
    </source>
</evidence>
<dbReference type="Gene3D" id="3.30.420.380">
    <property type="match status" value="1"/>
</dbReference>
<evidence type="ECO:0000256" key="4">
    <source>
        <dbReference type="ARBA" id="ARBA00022475"/>
    </source>
</evidence>
<feature type="compositionally biased region" description="Pro residues" evidence="10">
    <location>
        <begin position="392"/>
        <end position="402"/>
    </location>
</feature>
<dbReference type="GO" id="GO:0009276">
    <property type="term" value="C:Gram-negative-bacterium-type cell wall"/>
    <property type="evidence" value="ECO:0007669"/>
    <property type="project" value="InterPro"/>
</dbReference>
<dbReference type="GO" id="GO:0005886">
    <property type="term" value="C:plasma membrane"/>
    <property type="evidence" value="ECO:0007669"/>
    <property type="project" value="UniProtKB-SubCell"/>
</dbReference>
<dbReference type="GO" id="GO:0015628">
    <property type="term" value="P:protein secretion by the type II secretion system"/>
    <property type="evidence" value="ECO:0007669"/>
    <property type="project" value="InterPro"/>
</dbReference>
<protein>
    <recommendedName>
        <fullName evidence="11">GspL periplasmic domain-containing protein</fullName>
    </recommendedName>
</protein>
<evidence type="ECO:0000256" key="5">
    <source>
        <dbReference type="ARBA" id="ARBA00022519"/>
    </source>
</evidence>
<gene>
    <name evidence="12" type="ORF">CNQ84_13655</name>
</gene>
<comment type="caution">
    <text evidence="12">The sequence shown here is derived from an EMBL/GenBank/DDBJ whole genome shotgun (WGS) entry which is preliminary data.</text>
</comment>
<reference evidence="12 13" key="1">
    <citation type="submission" date="2017-09" db="EMBL/GenBank/DDBJ databases">
        <title>Pseudomonas abyssi sp. nov. isolated from Abyssopelagic Water.</title>
        <authorList>
            <person name="Wei Y."/>
        </authorList>
    </citation>
    <scope>NUCLEOTIDE SEQUENCE [LARGE SCALE GENOMIC DNA]</scope>
    <source>
        <strain evidence="12 13">MT5</strain>
    </source>
</reference>
<sequence>MSMPQQVDLLRLLLPPLHDAPWDQIACVGYASAGGWHSAVYANLAAIKNDYKPRRVEVCLHPGDLSMAELVLPPLPAKRQRSAVLGALELLALDAPESLAVGFGRRGEDGKVPVCWTANSTLQTAVQTLQQHGLPVQALLPAPAFLPVASAALLDGWVVARTCADRGIMHPLPPGQHAPVDAEARLQQLFEEPPALQWLAGEGVIPWTGADWPWALTTGKKTATSGQPRHWLRPALAWATAATAVWLLGLNVYAEQVASEGRDISRNMAAQVKAAFPEVSMVINPLQQARQMRDARQSGDGVVNEPAFPALARATVSLLTDADGQVQRVQYRNGQMDIQWREGAALRPEELQALQTQAYERGLNVQPSEAGIRLQVDTSQTNPVASPEGISPVPPAPSVALQ</sequence>
<feature type="region of interest" description="Disordered" evidence="10">
    <location>
        <begin position="378"/>
        <end position="402"/>
    </location>
</feature>
<evidence type="ECO:0000259" key="11">
    <source>
        <dbReference type="Pfam" id="PF12693"/>
    </source>
</evidence>
<keyword evidence="5" id="KW-0997">Cell inner membrane</keyword>
<evidence type="ECO:0000256" key="3">
    <source>
        <dbReference type="ARBA" id="ARBA00022448"/>
    </source>
</evidence>
<feature type="domain" description="GspL periplasmic" evidence="11">
    <location>
        <begin position="227"/>
        <end position="369"/>
    </location>
</feature>